<dbReference type="Proteomes" id="UP000008493">
    <property type="component" value="Unassembled WGS sequence"/>
</dbReference>
<dbReference type="RefSeq" id="XP_007326019.1">
    <property type="nucleotide sequence ID" value="XM_007325957.1"/>
</dbReference>
<reference evidence="2" key="1">
    <citation type="journal article" date="2012" name="Proc. Natl. Acad. Sci. U.S.A.">
        <title>Genome sequence of the button mushroom Agaricus bisporus reveals mechanisms governing adaptation to a humic-rich ecological niche.</title>
        <authorList>
            <person name="Morin E."/>
            <person name="Kohler A."/>
            <person name="Baker A.R."/>
            <person name="Foulongne-Oriol M."/>
            <person name="Lombard V."/>
            <person name="Nagy L.G."/>
            <person name="Ohm R.A."/>
            <person name="Patyshakuliyeva A."/>
            <person name="Brun A."/>
            <person name="Aerts A.L."/>
            <person name="Bailey A.M."/>
            <person name="Billette C."/>
            <person name="Coutinho P.M."/>
            <person name="Deakin G."/>
            <person name="Doddapaneni H."/>
            <person name="Floudas D."/>
            <person name="Grimwood J."/>
            <person name="Hilden K."/>
            <person name="Kuees U."/>
            <person name="LaButti K.M."/>
            <person name="Lapidus A."/>
            <person name="Lindquist E.A."/>
            <person name="Lucas S.M."/>
            <person name="Murat C."/>
            <person name="Riley R.W."/>
            <person name="Salamov A.A."/>
            <person name="Schmutz J."/>
            <person name="Subramanian V."/>
            <person name="Woesten H.A.B."/>
            <person name="Xu J."/>
            <person name="Eastwood D.C."/>
            <person name="Foster G.D."/>
            <person name="Sonnenberg A.S."/>
            <person name="Cullen D."/>
            <person name="de Vries R.P."/>
            <person name="Lundell T."/>
            <person name="Hibbett D.S."/>
            <person name="Henrissat B."/>
            <person name="Burton K.S."/>
            <person name="Kerrigan R.W."/>
            <person name="Challen M.P."/>
            <person name="Grigoriev I.V."/>
            <person name="Martin F."/>
        </authorList>
    </citation>
    <scope>NUCLEOTIDE SEQUENCE [LARGE SCALE GENOMIC DNA]</scope>
    <source>
        <strain evidence="2">JB137-S8 / ATCC MYA-4627 / FGSC 10392</strain>
    </source>
</reference>
<proteinExistence type="predicted"/>
<evidence type="ECO:0000313" key="1">
    <source>
        <dbReference type="EMBL" id="EKM84446.1"/>
    </source>
</evidence>
<accession>K5X934</accession>
<dbReference type="GeneID" id="18823118"/>
<name>K5X934_AGABU</name>
<dbReference type="AlphaFoldDB" id="K5X934"/>
<organism evidence="1 2">
    <name type="scientific">Agaricus bisporus var. burnettii (strain JB137-S8 / ATCC MYA-4627 / FGSC 10392)</name>
    <name type="common">White button mushroom</name>
    <dbReference type="NCBI Taxonomy" id="597362"/>
    <lineage>
        <taxon>Eukaryota</taxon>
        <taxon>Fungi</taxon>
        <taxon>Dikarya</taxon>
        <taxon>Basidiomycota</taxon>
        <taxon>Agaricomycotina</taxon>
        <taxon>Agaricomycetes</taxon>
        <taxon>Agaricomycetidae</taxon>
        <taxon>Agaricales</taxon>
        <taxon>Agaricineae</taxon>
        <taxon>Agaricaceae</taxon>
        <taxon>Agaricus</taxon>
    </lineage>
</organism>
<dbReference type="OrthoDB" id="5404599at2759"/>
<dbReference type="EMBL" id="JH971385">
    <property type="protein sequence ID" value="EKM84446.1"/>
    <property type="molecule type" value="Genomic_DNA"/>
</dbReference>
<dbReference type="InParanoid" id="K5X934"/>
<dbReference type="OMA" id="IFHEEEC"/>
<keyword evidence="2" id="KW-1185">Reference proteome</keyword>
<gene>
    <name evidence="1" type="ORF">AGABI1DRAFT_110952</name>
</gene>
<dbReference type="HOGENOM" id="CLU_2670501_0_0_1"/>
<protein>
    <submittedName>
        <fullName evidence="1">Uncharacterized protein</fullName>
    </submittedName>
</protein>
<dbReference type="KEGG" id="abp:AGABI1DRAFT110952"/>
<evidence type="ECO:0000313" key="2">
    <source>
        <dbReference type="Proteomes" id="UP000008493"/>
    </source>
</evidence>
<sequence length="78" mass="8891">MPRTLLSNSLDSLSPHQFTAVADTLRGWLSQLHSPFACSVCGYLGNAFMSYRIDTKHFVCPYRTRDIFHEEECCAMTD</sequence>